<protein>
    <submittedName>
        <fullName evidence="1">Uncharacterized protein</fullName>
    </submittedName>
</protein>
<gene>
    <name evidence="1" type="ORF">NUW54_g13644</name>
</gene>
<sequence>MNRGPIVLTIDEAEYLLDQLPPPSADEDPMATKLRKRLQEFLTALRAGAEGSTGHVSMKRHRDCIVDVAYAVRGHLRVDHHECPNIELVEAMAALSRELLTAVGPACSAALHCDGLLVEVLCCSVPVLFPAPTVISLLTPSRLISHNLLAFLWTLIQSTPQWLPGSSLPSRLARTAWAFSITPQQTIAAQPRCSHPQLASAQFLL</sequence>
<proteinExistence type="predicted"/>
<evidence type="ECO:0000313" key="2">
    <source>
        <dbReference type="Proteomes" id="UP001144978"/>
    </source>
</evidence>
<reference evidence="1" key="1">
    <citation type="submission" date="2022-08" db="EMBL/GenBank/DDBJ databases">
        <title>Genome Sequence of Pycnoporus sanguineus.</title>
        <authorList>
            <person name="Buettner E."/>
        </authorList>
    </citation>
    <scope>NUCLEOTIDE SEQUENCE</scope>
    <source>
        <strain evidence="1">CG-C14</strain>
    </source>
</reference>
<dbReference type="EMBL" id="JANSHE010006465">
    <property type="protein sequence ID" value="KAJ2966990.1"/>
    <property type="molecule type" value="Genomic_DNA"/>
</dbReference>
<comment type="caution">
    <text evidence="1">The sequence shown here is derived from an EMBL/GenBank/DDBJ whole genome shotgun (WGS) entry which is preliminary data.</text>
</comment>
<keyword evidence="2" id="KW-1185">Reference proteome</keyword>
<organism evidence="1 2">
    <name type="scientific">Trametes sanguinea</name>
    <dbReference type="NCBI Taxonomy" id="158606"/>
    <lineage>
        <taxon>Eukaryota</taxon>
        <taxon>Fungi</taxon>
        <taxon>Dikarya</taxon>
        <taxon>Basidiomycota</taxon>
        <taxon>Agaricomycotina</taxon>
        <taxon>Agaricomycetes</taxon>
        <taxon>Polyporales</taxon>
        <taxon>Polyporaceae</taxon>
        <taxon>Trametes</taxon>
    </lineage>
</organism>
<evidence type="ECO:0000313" key="1">
    <source>
        <dbReference type="EMBL" id="KAJ2966990.1"/>
    </source>
</evidence>
<name>A0ACC1MJ78_9APHY</name>
<accession>A0ACC1MJ78</accession>
<dbReference type="Proteomes" id="UP001144978">
    <property type="component" value="Unassembled WGS sequence"/>
</dbReference>